<comment type="subcellular location">
    <subcellularLocation>
        <location evidence="1">Nucleus</location>
    </subcellularLocation>
</comment>
<dbReference type="GO" id="GO:0006357">
    <property type="term" value="P:regulation of transcription by RNA polymerase II"/>
    <property type="evidence" value="ECO:0007669"/>
    <property type="project" value="TreeGrafter"/>
</dbReference>
<keyword evidence="3" id="KW-0804">Transcription</keyword>
<dbReference type="HOGENOM" id="CLU_038277_1_0_1"/>
<dbReference type="InterPro" id="IPR024738">
    <property type="entry name" value="Hfi1/Tada1"/>
</dbReference>
<evidence type="ECO:0000256" key="5">
    <source>
        <dbReference type="SAM" id="MobiDB-lite"/>
    </source>
</evidence>
<evidence type="ECO:0000256" key="1">
    <source>
        <dbReference type="ARBA" id="ARBA00004123"/>
    </source>
</evidence>
<dbReference type="GO" id="GO:0003713">
    <property type="term" value="F:transcription coactivator activity"/>
    <property type="evidence" value="ECO:0007669"/>
    <property type="project" value="TreeGrafter"/>
</dbReference>
<dbReference type="AlphaFoldDB" id="A0A0B1P2K5"/>
<protein>
    <submittedName>
        <fullName evidence="6">Putative transcriptional coactivator hfi1 protein</fullName>
    </submittedName>
</protein>
<accession>A0A0B1P2K5</accession>
<evidence type="ECO:0000256" key="3">
    <source>
        <dbReference type="ARBA" id="ARBA00023163"/>
    </source>
</evidence>
<organism evidence="6 7">
    <name type="scientific">Uncinula necator</name>
    <name type="common">Grape powdery mildew</name>
    <dbReference type="NCBI Taxonomy" id="52586"/>
    <lineage>
        <taxon>Eukaryota</taxon>
        <taxon>Fungi</taxon>
        <taxon>Dikarya</taxon>
        <taxon>Ascomycota</taxon>
        <taxon>Pezizomycotina</taxon>
        <taxon>Leotiomycetes</taxon>
        <taxon>Erysiphales</taxon>
        <taxon>Erysiphaceae</taxon>
        <taxon>Erysiphe</taxon>
    </lineage>
</organism>
<feature type="compositionally biased region" description="Low complexity" evidence="5">
    <location>
        <begin position="31"/>
        <end position="47"/>
    </location>
</feature>
<keyword evidence="7" id="KW-1185">Reference proteome</keyword>
<dbReference type="Proteomes" id="UP000030854">
    <property type="component" value="Unassembled WGS sequence"/>
</dbReference>
<dbReference type="PANTHER" id="PTHR21277:SF5">
    <property type="entry name" value="TRANSCRIPTIONAL ADAPTER 1"/>
    <property type="match status" value="1"/>
</dbReference>
<dbReference type="STRING" id="52586.A0A0B1P2K5"/>
<sequence length="467" mass="51639">MQQCMIFGHTLRHIIHGKLHTITNPAALNNSTTLSSSTQPQKLSSTPVQNVSRLAKPGIGPPPPRINLEPLYMALKIAFGENWPTYKDALIKFLSGNLNQAELSAQIDHFIVTSKGEKEHLHNQLISAIYGNTTRELPDHNIATWVSANDKPFIASAKLSSGDAAEQRLKVEVMQLPRKDRQRLKQLSKNDDDPEEIFSNIFGENRRPKSVPKLAEPFSASAGGSFQMTNLDVEIRKRYVHPLASESGEFPDTTSIESRMLPICYETGILSGHASDAPHFMSVATETFIKEVLSSIFTKTQSNGPGTSGTAGTGGGANWIQTHKYRTQLVKEEEASLRGETLRDKSGLLPIEARSAVERGPLGMADVRMALELGDCGIGQMPVVLQQIMLSYREGEIDLWDDFTWLESQLHIVDKHLEANDKDVEMSDVRDVTGCAYETSPEEWGWEGCEPEDMAKLDDLLDSCLAV</sequence>
<evidence type="ECO:0000313" key="6">
    <source>
        <dbReference type="EMBL" id="KHJ30874.1"/>
    </source>
</evidence>
<dbReference type="EMBL" id="JNVN01003495">
    <property type="protein sequence ID" value="KHJ30874.1"/>
    <property type="molecule type" value="Genomic_DNA"/>
</dbReference>
<keyword evidence="4" id="KW-0539">Nucleus</keyword>
<proteinExistence type="predicted"/>
<dbReference type="PANTHER" id="PTHR21277">
    <property type="entry name" value="TRANSCRIPTIONAL ADAPTER 1"/>
    <property type="match status" value="1"/>
</dbReference>
<dbReference type="OMA" id="EMAFTRG"/>
<name>A0A0B1P2K5_UNCNE</name>
<evidence type="ECO:0000313" key="7">
    <source>
        <dbReference type="Proteomes" id="UP000030854"/>
    </source>
</evidence>
<reference evidence="6 7" key="1">
    <citation type="journal article" date="2014" name="BMC Genomics">
        <title>Adaptive genomic structural variation in the grape powdery mildew pathogen, Erysiphe necator.</title>
        <authorList>
            <person name="Jones L."/>
            <person name="Riaz S."/>
            <person name="Morales-Cruz A."/>
            <person name="Amrine K.C."/>
            <person name="McGuire B."/>
            <person name="Gubler W.D."/>
            <person name="Walker M.A."/>
            <person name="Cantu D."/>
        </authorList>
    </citation>
    <scope>NUCLEOTIDE SEQUENCE [LARGE SCALE GENOMIC DNA]</scope>
    <source>
        <strain evidence="7">c</strain>
    </source>
</reference>
<gene>
    <name evidence="6" type="ORF">EV44_g4718</name>
</gene>
<comment type="caution">
    <text evidence="6">The sequence shown here is derived from an EMBL/GenBank/DDBJ whole genome shotgun (WGS) entry which is preliminary data.</text>
</comment>
<evidence type="ECO:0000256" key="4">
    <source>
        <dbReference type="ARBA" id="ARBA00023242"/>
    </source>
</evidence>
<dbReference type="Pfam" id="PF12767">
    <property type="entry name" value="SAGA-Tad1"/>
    <property type="match status" value="1"/>
</dbReference>
<evidence type="ECO:0000256" key="2">
    <source>
        <dbReference type="ARBA" id="ARBA00023015"/>
    </source>
</evidence>
<feature type="region of interest" description="Disordered" evidence="5">
    <location>
        <begin position="30"/>
        <end position="60"/>
    </location>
</feature>
<dbReference type="GO" id="GO:0005634">
    <property type="term" value="C:nucleus"/>
    <property type="evidence" value="ECO:0007669"/>
    <property type="project" value="UniProtKB-SubCell"/>
</dbReference>
<dbReference type="GO" id="GO:0000124">
    <property type="term" value="C:SAGA complex"/>
    <property type="evidence" value="ECO:0007669"/>
    <property type="project" value="TreeGrafter"/>
</dbReference>
<keyword evidence="2" id="KW-0805">Transcription regulation</keyword>